<evidence type="ECO:0000313" key="2">
    <source>
        <dbReference type="EMBL" id="CAI5442116.1"/>
    </source>
</evidence>
<sequence length="185" mass="20886">MDINRDEEAKSPDIFADEEESVDSFEIGPAGAEPLEPEDSFEIEYPPNQTVLEDDPIMTMLNESSGDFEEEGNVAKMNKDYPEEDALSKVLRSFRKSPSTDKSIDVFDEEQNRPLLPYLLPGEPLNKRIRIEDVPGTSAEIEPELELGTGPNPIEPEYWQNQKNVFVVNGKVHEIKSFVSFFGGF</sequence>
<gene>
    <name evidence="2" type="ORF">CAMP_LOCUS4753</name>
</gene>
<dbReference type="AlphaFoldDB" id="A0A9P1IDI5"/>
<comment type="caution">
    <text evidence="2">The sequence shown here is derived from an EMBL/GenBank/DDBJ whole genome shotgun (WGS) entry which is preliminary data.</text>
</comment>
<accession>A0A9P1IDI5</accession>
<evidence type="ECO:0000313" key="3">
    <source>
        <dbReference type="Proteomes" id="UP001152747"/>
    </source>
</evidence>
<proteinExistence type="predicted"/>
<protein>
    <submittedName>
        <fullName evidence="2">Uncharacterized protein</fullName>
    </submittedName>
</protein>
<name>A0A9P1IDI5_9PELO</name>
<reference evidence="2" key="1">
    <citation type="submission" date="2022-11" db="EMBL/GenBank/DDBJ databases">
        <authorList>
            <person name="Kikuchi T."/>
        </authorList>
    </citation>
    <scope>NUCLEOTIDE SEQUENCE</scope>
    <source>
        <strain evidence="2">PS1010</strain>
    </source>
</reference>
<evidence type="ECO:0000256" key="1">
    <source>
        <dbReference type="SAM" id="MobiDB-lite"/>
    </source>
</evidence>
<feature type="region of interest" description="Disordered" evidence="1">
    <location>
        <begin position="1"/>
        <end position="41"/>
    </location>
</feature>
<dbReference type="EMBL" id="CANHGI010000002">
    <property type="protein sequence ID" value="CAI5442116.1"/>
    <property type="molecule type" value="Genomic_DNA"/>
</dbReference>
<keyword evidence="3" id="KW-1185">Reference proteome</keyword>
<organism evidence="2 3">
    <name type="scientific">Caenorhabditis angaria</name>
    <dbReference type="NCBI Taxonomy" id="860376"/>
    <lineage>
        <taxon>Eukaryota</taxon>
        <taxon>Metazoa</taxon>
        <taxon>Ecdysozoa</taxon>
        <taxon>Nematoda</taxon>
        <taxon>Chromadorea</taxon>
        <taxon>Rhabditida</taxon>
        <taxon>Rhabditina</taxon>
        <taxon>Rhabditomorpha</taxon>
        <taxon>Rhabditoidea</taxon>
        <taxon>Rhabditidae</taxon>
        <taxon>Peloderinae</taxon>
        <taxon>Caenorhabditis</taxon>
    </lineage>
</organism>
<feature type="compositionally biased region" description="Basic and acidic residues" evidence="1">
    <location>
        <begin position="1"/>
        <end position="11"/>
    </location>
</feature>
<dbReference type="Proteomes" id="UP001152747">
    <property type="component" value="Unassembled WGS sequence"/>
</dbReference>